<organism evidence="5 6">
    <name type="scientific">Sphingorhabdus buctiana</name>
    <dbReference type="NCBI Taxonomy" id="1508805"/>
    <lineage>
        <taxon>Bacteria</taxon>
        <taxon>Pseudomonadati</taxon>
        <taxon>Pseudomonadota</taxon>
        <taxon>Alphaproteobacteria</taxon>
        <taxon>Sphingomonadales</taxon>
        <taxon>Sphingomonadaceae</taxon>
        <taxon>Sphingorhabdus</taxon>
    </lineage>
</organism>
<dbReference type="InterPro" id="IPR001173">
    <property type="entry name" value="Glyco_trans_2-like"/>
</dbReference>
<dbReference type="RefSeq" id="WP_381511369.1">
    <property type="nucleotide sequence ID" value="NZ_JBHUEL010000003.1"/>
</dbReference>
<keyword evidence="2 5" id="KW-0328">Glycosyltransferase</keyword>
<dbReference type="GO" id="GO:0016757">
    <property type="term" value="F:glycosyltransferase activity"/>
    <property type="evidence" value="ECO:0007669"/>
    <property type="project" value="UniProtKB-KW"/>
</dbReference>
<name>A0ABW4M9Z4_9SPHN</name>
<dbReference type="SUPFAM" id="SSF53448">
    <property type="entry name" value="Nucleotide-diphospho-sugar transferases"/>
    <property type="match status" value="1"/>
</dbReference>
<dbReference type="EMBL" id="JBHUEL010000003">
    <property type="protein sequence ID" value="MFD1765858.1"/>
    <property type="molecule type" value="Genomic_DNA"/>
</dbReference>
<dbReference type="PANTHER" id="PTHR43630:SF1">
    <property type="entry name" value="POLY-BETA-1,6-N-ACETYL-D-GLUCOSAMINE SYNTHASE"/>
    <property type="match status" value="1"/>
</dbReference>
<dbReference type="Gene3D" id="3.90.550.10">
    <property type="entry name" value="Spore Coat Polysaccharide Biosynthesis Protein SpsA, Chain A"/>
    <property type="match status" value="1"/>
</dbReference>
<evidence type="ECO:0000313" key="5">
    <source>
        <dbReference type="EMBL" id="MFD1765858.1"/>
    </source>
</evidence>
<comment type="caution">
    <text evidence="5">The sequence shown here is derived from an EMBL/GenBank/DDBJ whole genome shotgun (WGS) entry which is preliminary data.</text>
</comment>
<feature type="domain" description="Glycosyltransferase 2-like" evidence="4">
    <location>
        <begin position="8"/>
        <end position="148"/>
    </location>
</feature>
<evidence type="ECO:0000313" key="6">
    <source>
        <dbReference type="Proteomes" id="UP001597215"/>
    </source>
</evidence>
<evidence type="ECO:0000256" key="1">
    <source>
        <dbReference type="ARBA" id="ARBA00006739"/>
    </source>
</evidence>
<keyword evidence="3 5" id="KW-0808">Transferase</keyword>
<dbReference type="Pfam" id="PF00535">
    <property type="entry name" value="Glycos_transf_2"/>
    <property type="match status" value="1"/>
</dbReference>
<proteinExistence type="inferred from homology"/>
<evidence type="ECO:0000259" key="4">
    <source>
        <dbReference type="Pfam" id="PF00535"/>
    </source>
</evidence>
<accession>A0ABW4M9Z4</accession>
<evidence type="ECO:0000256" key="2">
    <source>
        <dbReference type="ARBA" id="ARBA00022676"/>
    </source>
</evidence>
<dbReference type="InterPro" id="IPR029044">
    <property type="entry name" value="Nucleotide-diphossugar_trans"/>
</dbReference>
<dbReference type="EC" id="2.4.-.-" evidence="5"/>
<comment type="similarity">
    <text evidence="1">Belongs to the glycosyltransferase 2 family.</text>
</comment>
<dbReference type="PANTHER" id="PTHR43630">
    <property type="entry name" value="POLY-BETA-1,6-N-ACETYL-D-GLUCOSAMINE SYNTHASE"/>
    <property type="match status" value="1"/>
</dbReference>
<dbReference type="Proteomes" id="UP001597215">
    <property type="component" value="Unassembled WGS sequence"/>
</dbReference>
<gene>
    <name evidence="5" type="ORF">ACFSAG_03275</name>
</gene>
<keyword evidence="6" id="KW-1185">Reference proteome</keyword>
<evidence type="ECO:0000256" key="3">
    <source>
        <dbReference type="ARBA" id="ARBA00022679"/>
    </source>
</evidence>
<reference evidence="6" key="1">
    <citation type="journal article" date="2019" name="Int. J. Syst. Evol. Microbiol.">
        <title>The Global Catalogue of Microorganisms (GCM) 10K type strain sequencing project: providing services to taxonomists for standard genome sequencing and annotation.</title>
        <authorList>
            <consortium name="The Broad Institute Genomics Platform"/>
            <consortium name="The Broad Institute Genome Sequencing Center for Infectious Disease"/>
            <person name="Wu L."/>
            <person name="Ma J."/>
        </authorList>
    </citation>
    <scope>NUCLEOTIDE SEQUENCE [LARGE SCALE GENOMIC DNA]</scope>
    <source>
        <strain evidence="6">CGMCC 1.12449</strain>
    </source>
</reference>
<protein>
    <submittedName>
        <fullName evidence="5">Glycosyltransferase family A protein</fullName>
        <ecNumber evidence="5">2.4.-.-</ecNumber>
    </submittedName>
</protein>
<dbReference type="CDD" id="cd00761">
    <property type="entry name" value="Glyco_tranf_GTA_type"/>
    <property type="match status" value="1"/>
</dbReference>
<sequence length="289" mass="31737">MSDAAPICIAVLAHNEAARIATCLNSLPLNDPEVAIHVVVNGSTDATASIAADIASTASNVRVHVFKEGGKARSWNRFLFDQLTAFHATHVFVDGDAEIVPGSIAALEATLKAQPGANAAAGLPMNGRKMAHYQQAMRAEHGLFGDLYALRGDFLSRMKAANIRLPDDVIGDDGLICAMAKTDLADESQWRDQRVAICEGAGFLCAPVRLLSPASWQMQYRRMINYSVRHFQNAMISRIMRDSGPKNLPRQMANLYRRELPSMRPRAKLELLWFDRIALRKMARAVAPV</sequence>